<comment type="function">
    <text evidence="1">Transcriptional repressor of xylose-utilizing enzymes.</text>
</comment>
<protein>
    <submittedName>
        <fullName evidence="4">ROK family protein</fullName>
    </submittedName>
</protein>
<keyword evidence="3" id="KW-0119">Carbohydrate metabolism</keyword>
<evidence type="ECO:0000313" key="4">
    <source>
        <dbReference type="EMBL" id="MBL4938326.1"/>
    </source>
</evidence>
<keyword evidence="3" id="KW-0859">Xylose metabolism</keyword>
<dbReference type="PANTHER" id="PTHR18964:SF149">
    <property type="entry name" value="BIFUNCTIONAL UDP-N-ACETYLGLUCOSAMINE 2-EPIMERASE_N-ACETYLMANNOSAMINE KINASE"/>
    <property type="match status" value="1"/>
</dbReference>
<dbReference type="Gene3D" id="1.10.10.10">
    <property type="entry name" value="Winged helix-like DNA-binding domain superfamily/Winged helix DNA-binding domain"/>
    <property type="match status" value="1"/>
</dbReference>
<proteinExistence type="inferred from homology"/>
<dbReference type="RefSeq" id="WP_202751049.1">
    <property type="nucleotide sequence ID" value="NZ_JAESWC010000018.1"/>
</dbReference>
<evidence type="ECO:0000313" key="5">
    <source>
        <dbReference type="Proteomes" id="UP000632377"/>
    </source>
</evidence>
<dbReference type="InterPro" id="IPR043129">
    <property type="entry name" value="ATPase_NBD"/>
</dbReference>
<dbReference type="SUPFAM" id="SSF53067">
    <property type="entry name" value="Actin-like ATPase domain"/>
    <property type="match status" value="1"/>
</dbReference>
<reference evidence="4 5" key="1">
    <citation type="submission" date="2021-01" db="EMBL/GenBank/DDBJ databases">
        <title>Genome public.</title>
        <authorList>
            <person name="Liu C."/>
            <person name="Sun Q."/>
        </authorList>
    </citation>
    <scope>NUCLEOTIDE SEQUENCE [LARGE SCALE GENOMIC DNA]</scope>
    <source>
        <strain evidence="4 5">YIM B02515</strain>
    </source>
</reference>
<evidence type="ECO:0000256" key="3">
    <source>
        <dbReference type="ARBA" id="ARBA00022629"/>
    </source>
</evidence>
<dbReference type="EMBL" id="JAESWC010000018">
    <property type="protein sequence ID" value="MBL4938326.1"/>
    <property type="molecule type" value="Genomic_DNA"/>
</dbReference>
<comment type="similarity">
    <text evidence="2">Belongs to the ROK (NagC/XylR) family.</text>
</comment>
<accession>A0ABS1TG33</accession>
<dbReference type="Gene3D" id="3.30.420.40">
    <property type="match status" value="2"/>
</dbReference>
<gene>
    <name evidence="4" type="ORF">JK636_21675</name>
</gene>
<dbReference type="Pfam" id="PF00480">
    <property type="entry name" value="ROK"/>
    <property type="match status" value="1"/>
</dbReference>
<dbReference type="InterPro" id="IPR036388">
    <property type="entry name" value="WH-like_DNA-bd_sf"/>
</dbReference>
<dbReference type="SUPFAM" id="SSF46785">
    <property type="entry name" value="Winged helix' DNA-binding domain"/>
    <property type="match status" value="1"/>
</dbReference>
<dbReference type="Proteomes" id="UP000632377">
    <property type="component" value="Unassembled WGS sequence"/>
</dbReference>
<dbReference type="InterPro" id="IPR036390">
    <property type="entry name" value="WH_DNA-bd_sf"/>
</dbReference>
<evidence type="ECO:0000256" key="1">
    <source>
        <dbReference type="ARBA" id="ARBA00002486"/>
    </source>
</evidence>
<organism evidence="4 5">
    <name type="scientific">Clostridium rhizosphaerae</name>
    <dbReference type="NCBI Taxonomy" id="2803861"/>
    <lineage>
        <taxon>Bacteria</taxon>
        <taxon>Bacillati</taxon>
        <taxon>Bacillota</taxon>
        <taxon>Clostridia</taxon>
        <taxon>Eubacteriales</taxon>
        <taxon>Clostridiaceae</taxon>
        <taxon>Clostridium</taxon>
    </lineage>
</organism>
<evidence type="ECO:0000256" key="2">
    <source>
        <dbReference type="ARBA" id="ARBA00006479"/>
    </source>
</evidence>
<comment type="caution">
    <text evidence="4">The sequence shown here is derived from an EMBL/GenBank/DDBJ whole genome shotgun (WGS) entry which is preliminary data.</text>
</comment>
<keyword evidence="5" id="KW-1185">Reference proteome</keyword>
<sequence>MSKIIEELQQDRKMIFSLIQKKGPLTKRAIQNLTNIKLTTLNRIISDLIFKELIIEESVGESTGGRKPALYNVNSSKFYSIGIDISRTYTQIVLTNLKMQIIKEKRFSGEDWYSSEDLVERIVEAVKGLLYGINITSDYLLGVGVGVIGPLEREKETKTSSTNMGKSSFKSKLIKESLESRLGLPVIIDNGANCAVLGEYFYGFGKGYDNIAYFNCGMGIRTGVITSGKIIRAINDREDAFGHMVISIDGRECYCGNCGCVESYSSIYSIVKEFKSKFKKENKSCTENYLDSIDYKDVFNLANKGEPISKAVVSNSAIVFGTALTNYINLLNPQLVILSGPTIYNSDIFYKLSTEVAIKKINASNANIKFSKGGYFKEYTMAVGAAAMVIESKISLGAERRQQ</sequence>
<dbReference type="InterPro" id="IPR000600">
    <property type="entry name" value="ROK"/>
</dbReference>
<name>A0ABS1TG33_9CLOT</name>
<dbReference type="PANTHER" id="PTHR18964">
    <property type="entry name" value="ROK (REPRESSOR, ORF, KINASE) FAMILY"/>
    <property type="match status" value="1"/>
</dbReference>